<dbReference type="Pfam" id="PF05380">
    <property type="entry name" value="Peptidase_A17"/>
    <property type="match status" value="1"/>
</dbReference>
<keyword evidence="1" id="KW-0175">Coiled coil</keyword>
<dbReference type="Pfam" id="PF18701">
    <property type="entry name" value="DUF5641"/>
    <property type="match status" value="1"/>
</dbReference>
<evidence type="ECO:0000256" key="1">
    <source>
        <dbReference type="SAM" id="Coils"/>
    </source>
</evidence>
<dbReference type="GO" id="GO:0008270">
    <property type="term" value="F:zinc ion binding"/>
    <property type="evidence" value="ECO:0007669"/>
    <property type="project" value="InterPro"/>
</dbReference>
<dbReference type="STRING" id="158441.A0A226EPM3"/>
<sequence length="1783" mass="203547">MDKIKKQRTTKRSATTRIVGEVETELAKEEYDETYLRVKLQKLNSLSEELSELNQKVRDGMLDANSTQDELDEEEKAIEEYEAKLATAIMEIKEVLSTNSSPVSSVAGSAASAEGRSSYKLPKIELTKFGGDVKEWLGWWAQFNGIHSDENMPINVKFQYLVQAIIPESKAQAVIKIYPRSDDNYPLVIAALKKRFGNEKILRQLYIRELLGMVLKARDSDKKMGLSMLHDQLKGKLKALESLGKLTDPNELLYPLVESCLPNEVLIAWQRSPLKDKKLEQGESELDNLMTFLEREVEDEEERCLAKNGLDQTAKKKGSGQKDRSKDKGESVHESFKNMGLEDTPTSAGLTASTANKNGCIFCDKTNHPSQDCFKARNLSLEQKEEKIKEKRACFRCLKIGHNANKCKGAVKCFGCGKNHHLLMCRGGEKKETPPPEELNLSVIRHNNFAKSQDVLLKVVVVRAVGPSGSCRVRMLIDEGSQVSYIGSRTVNITGSKSKGTEHVKNILLGGYVTELHEESLREVIVKNMLGTIEKTWILREKPIVCTSLPRIPKGPWVDQLKAKGITLSDLDTVNVDQCDVEILIGSDLRGQVMTGRRSNLGDDLYAEETIFGWALGGPLKSNKSHHSNTVISLFQSQLNVQDMWSLDSLGIQDPIQVKTKLQEEEEAKTHFKNNVSRNEDGRYSVGLPWIENRPELPVNKFVAEKRLQSTTRKLKDQSAVDMYSSVFRGWEDEQIVEPVKIEFKEDQAGHYLPHRPVFKPESQTTPVRPVFDASCKSVGKPSLNDCLYKGPNLIELIPSVLHRFRERRFGVVSDIRKAFQMIEVREEDRDYQKFLWWEDQVQNTVKPLRHTRVVFGLTCSPFLLGAVLELHLSHVKQEYEAVARKLLQSMYVDNSVTSFNTMQEYEDFRKISTDILAEAKMDLRQWECSGVNIEQEAITGVLGLVWDRHDDTLSCDVQPVIVDGPVTKRKILSVVAKLFDPIGFTCPATLQPKLMLQEMWRTDKGWDDEVEEEQVSKFMKWCQEIYLLSKIKIPRRMMLRAESSGTQLHLFTDASSYAYAAVIYIRSERGPEVSVQLVQAKARVAPLKGGTIPRLELMGCLIGVRLLNMVRDSLDIRIDREFHWTDSTTALAWIQRGEEWGTFVANRVKEIRSSTSVSNWRHVPGVLNPADLRSRGCPPNELLESKWWEGVNWLKRREEEWPSNKCEVDEDEVRKEGKGRKRTIMQVFREKSWFHCKFSSFHKTVRVMGWILRFVTNCNKDKTKHVKGSRLSHSEFKVAEHQILHGIQKECLRSDVTELKKKLSVVEKNGLLCVKTRLLNKEDTDCFRWPVILPSDHYLVKMMITDLHKLYSHPGAQFLLCKLRERFWILGGRKAMKRIIRACPNCRRHDVRPLCVEPSALPTNRVTPGEVYETTGVDLAGPVILKDGSKMWIVLFTCSVYRFVAFDVVSSLSTEAFMGAMQRFINIYGRPRTFCSDNGTNFVGVANLLKTLDWEEILQKCDVSAIKWTLNPPSAPWWGGWWERLVRSMKNQLRRMLGKAKLTCEELRTSLSAVQATINDRPLTVLTEDSGDLIPLTPSMFLHPSRSAHFPEGVIVCQSGLEGNYKKMQVVQGQLQQRFRTEYLAQLVQRGNETKGANLKIGDVVLIGAKNKKRYEWPIGRIVEIIRGRDGHCRVAKVQTAHDYELKTEKSGQYTVTKVKKGHVLTRPLQRLYPMEISSSTDLPEVEVAKIREKVSEPQCQDSSPIQDVPHVKHTRFGRQIKSPTRLSYWNYEHSQKRWERC</sequence>
<dbReference type="Proteomes" id="UP000198287">
    <property type="component" value="Unassembled WGS sequence"/>
</dbReference>
<dbReference type="InterPro" id="IPR001584">
    <property type="entry name" value="Integrase_cat-core"/>
</dbReference>
<dbReference type="Pfam" id="PF17921">
    <property type="entry name" value="Integrase_H2C2"/>
    <property type="match status" value="1"/>
</dbReference>
<feature type="coiled-coil region" evidence="1">
    <location>
        <begin position="36"/>
        <end position="98"/>
    </location>
</feature>
<dbReference type="InterPro" id="IPR005312">
    <property type="entry name" value="DUF1759"/>
</dbReference>
<dbReference type="GO" id="GO:0071897">
    <property type="term" value="P:DNA biosynthetic process"/>
    <property type="evidence" value="ECO:0007669"/>
    <property type="project" value="UniProtKB-ARBA"/>
</dbReference>
<dbReference type="EMBL" id="LNIX01000002">
    <property type="protein sequence ID" value="OXA59004.1"/>
    <property type="molecule type" value="Genomic_DNA"/>
</dbReference>
<evidence type="ECO:0000259" key="3">
    <source>
        <dbReference type="PROSITE" id="PS50994"/>
    </source>
</evidence>
<gene>
    <name evidence="4" type="ORF">Fcan01_05869</name>
</gene>
<name>A0A226EPM3_FOLCA</name>
<dbReference type="InterPro" id="IPR012337">
    <property type="entry name" value="RNaseH-like_sf"/>
</dbReference>
<dbReference type="Pfam" id="PF03564">
    <property type="entry name" value="DUF1759"/>
    <property type="match status" value="1"/>
</dbReference>
<keyword evidence="5" id="KW-1185">Reference proteome</keyword>
<feature type="region of interest" description="Disordered" evidence="2">
    <location>
        <begin position="305"/>
        <end position="333"/>
    </location>
</feature>
<reference evidence="4 5" key="1">
    <citation type="submission" date="2015-12" db="EMBL/GenBank/DDBJ databases">
        <title>The genome of Folsomia candida.</title>
        <authorList>
            <person name="Faddeeva A."/>
            <person name="Derks M.F."/>
            <person name="Anvar Y."/>
            <person name="Smit S."/>
            <person name="Van Straalen N."/>
            <person name="Roelofs D."/>
        </authorList>
    </citation>
    <scope>NUCLEOTIDE SEQUENCE [LARGE SCALE GENOMIC DNA]</scope>
    <source>
        <strain evidence="4 5">VU population</strain>
        <tissue evidence="4">Whole body</tissue>
    </source>
</reference>
<dbReference type="InterPro" id="IPR041588">
    <property type="entry name" value="Integrase_H2C2"/>
</dbReference>
<dbReference type="GO" id="GO:0042575">
    <property type="term" value="C:DNA polymerase complex"/>
    <property type="evidence" value="ECO:0007669"/>
    <property type="project" value="UniProtKB-ARBA"/>
</dbReference>
<evidence type="ECO:0000313" key="4">
    <source>
        <dbReference type="EMBL" id="OXA59004.1"/>
    </source>
</evidence>
<dbReference type="InterPro" id="IPR040676">
    <property type="entry name" value="DUF5641"/>
</dbReference>
<feature type="compositionally biased region" description="Basic and acidic residues" evidence="2">
    <location>
        <begin position="320"/>
        <end position="333"/>
    </location>
</feature>
<dbReference type="PROSITE" id="PS50994">
    <property type="entry name" value="INTEGRASE"/>
    <property type="match status" value="1"/>
</dbReference>
<organism evidence="4 5">
    <name type="scientific">Folsomia candida</name>
    <name type="common">Springtail</name>
    <dbReference type="NCBI Taxonomy" id="158441"/>
    <lineage>
        <taxon>Eukaryota</taxon>
        <taxon>Metazoa</taxon>
        <taxon>Ecdysozoa</taxon>
        <taxon>Arthropoda</taxon>
        <taxon>Hexapoda</taxon>
        <taxon>Collembola</taxon>
        <taxon>Entomobryomorpha</taxon>
        <taxon>Isotomoidea</taxon>
        <taxon>Isotomidae</taxon>
        <taxon>Proisotominae</taxon>
        <taxon>Folsomia</taxon>
    </lineage>
</organism>
<dbReference type="SUPFAM" id="SSF53098">
    <property type="entry name" value="Ribonuclease H-like"/>
    <property type="match status" value="1"/>
</dbReference>
<dbReference type="SMART" id="SM00343">
    <property type="entry name" value="ZnF_C2HC"/>
    <property type="match status" value="2"/>
</dbReference>
<dbReference type="Gene3D" id="1.10.340.70">
    <property type="match status" value="1"/>
</dbReference>
<dbReference type="SUPFAM" id="SSF56672">
    <property type="entry name" value="DNA/RNA polymerases"/>
    <property type="match status" value="1"/>
</dbReference>
<accession>A0A226EPM3</accession>
<dbReference type="Gene3D" id="3.30.420.10">
    <property type="entry name" value="Ribonuclease H-like superfamily/Ribonuclease H"/>
    <property type="match status" value="1"/>
</dbReference>
<evidence type="ECO:0000256" key="2">
    <source>
        <dbReference type="SAM" id="MobiDB-lite"/>
    </source>
</evidence>
<dbReference type="InterPro" id="IPR043502">
    <property type="entry name" value="DNA/RNA_pol_sf"/>
</dbReference>
<dbReference type="PANTHER" id="PTHR47331:SF1">
    <property type="entry name" value="GAG-LIKE PROTEIN"/>
    <property type="match status" value="1"/>
</dbReference>
<dbReference type="OMA" id="HITEYEA"/>
<dbReference type="GO" id="GO:0003676">
    <property type="term" value="F:nucleic acid binding"/>
    <property type="evidence" value="ECO:0007669"/>
    <property type="project" value="InterPro"/>
</dbReference>
<proteinExistence type="predicted"/>
<protein>
    <submittedName>
        <fullName evidence="4">Pro-Pol polyprotein</fullName>
    </submittedName>
</protein>
<dbReference type="OrthoDB" id="8027159at2759"/>
<evidence type="ECO:0000313" key="5">
    <source>
        <dbReference type="Proteomes" id="UP000198287"/>
    </source>
</evidence>
<dbReference type="GO" id="GO:0015074">
    <property type="term" value="P:DNA integration"/>
    <property type="evidence" value="ECO:0007669"/>
    <property type="project" value="InterPro"/>
</dbReference>
<dbReference type="PANTHER" id="PTHR47331">
    <property type="entry name" value="PHD-TYPE DOMAIN-CONTAINING PROTEIN"/>
    <property type="match status" value="1"/>
</dbReference>
<feature type="domain" description="Integrase catalytic" evidence="3">
    <location>
        <begin position="1405"/>
        <end position="1587"/>
    </location>
</feature>
<comment type="caution">
    <text evidence="4">The sequence shown here is derived from an EMBL/GenBank/DDBJ whole genome shotgun (WGS) entry which is preliminary data.</text>
</comment>
<dbReference type="InterPro" id="IPR036397">
    <property type="entry name" value="RNaseH_sf"/>
</dbReference>
<dbReference type="InterPro" id="IPR008042">
    <property type="entry name" value="Retrotrans_Pao"/>
</dbReference>
<dbReference type="InterPro" id="IPR001878">
    <property type="entry name" value="Znf_CCHC"/>
</dbReference>